<dbReference type="InterPro" id="IPR035437">
    <property type="entry name" value="SNase_OB-fold_sf"/>
</dbReference>
<evidence type="ECO:0000256" key="7">
    <source>
        <dbReference type="ARBA" id="ARBA00022722"/>
    </source>
</evidence>
<dbReference type="GO" id="GO:0016020">
    <property type="term" value="C:membrane"/>
    <property type="evidence" value="ECO:0007669"/>
    <property type="project" value="UniProtKB-SubCell"/>
</dbReference>
<evidence type="ECO:0000256" key="5">
    <source>
        <dbReference type="ARBA" id="ARBA00014651"/>
    </source>
</evidence>
<dbReference type="AlphaFoldDB" id="A0A1E4SE96"/>
<dbReference type="Pfam" id="PF00565">
    <property type="entry name" value="SNase"/>
    <property type="match status" value="1"/>
</dbReference>
<dbReference type="SMART" id="SM00318">
    <property type="entry name" value="SNc"/>
    <property type="match status" value="1"/>
</dbReference>
<evidence type="ECO:0000256" key="14">
    <source>
        <dbReference type="ARBA" id="ARBA00023136"/>
    </source>
</evidence>
<evidence type="ECO:0000256" key="9">
    <source>
        <dbReference type="ARBA" id="ARBA00022759"/>
    </source>
</evidence>
<dbReference type="RefSeq" id="XP_020062966.1">
    <property type="nucleotide sequence ID" value="XM_020211801.1"/>
</dbReference>
<keyword evidence="7" id="KW-0540">Nuclease</keyword>
<comment type="subcellular location">
    <subcellularLocation>
        <location evidence="1">Membrane</location>
        <topology evidence="1">Single-pass membrane protein</topology>
    </subcellularLocation>
    <subcellularLocation>
        <location evidence="2">Mitochondrion</location>
    </subcellularLocation>
</comment>
<evidence type="ECO:0000256" key="12">
    <source>
        <dbReference type="ARBA" id="ARBA00022989"/>
    </source>
</evidence>
<keyword evidence="10" id="KW-0378">Hydrolase</keyword>
<evidence type="ECO:0000256" key="2">
    <source>
        <dbReference type="ARBA" id="ARBA00004173"/>
    </source>
</evidence>
<evidence type="ECO:0000313" key="17">
    <source>
        <dbReference type="Proteomes" id="UP000094285"/>
    </source>
</evidence>
<evidence type="ECO:0000256" key="13">
    <source>
        <dbReference type="ARBA" id="ARBA00023128"/>
    </source>
</evidence>
<accession>A0A1E4SE96</accession>
<name>A0A1E4SE96_9ASCO</name>
<dbReference type="GO" id="GO:0016787">
    <property type="term" value="F:hydrolase activity"/>
    <property type="evidence" value="ECO:0007669"/>
    <property type="project" value="UniProtKB-KW"/>
</dbReference>
<evidence type="ECO:0000259" key="15">
    <source>
        <dbReference type="PROSITE" id="PS50830"/>
    </source>
</evidence>
<dbReference type="STRING" id="984487.A0A1E4SE96"/>
<keyword evidence="17" id="KW-1185">Reference proteome</keyword>
<dbReference type="GO" id="GO:0046872">
    <property type="term" value="F:metal ion binding"/>
    <property type="evidence" value="ECO:0007669"/>
    <property type="project" value="UniProtKB-KW"/>
</dbReference>
<dbReference type="PANTHER" id="PTHR12302:SF3">
    <property type="entry name" value="SERINE_THREONINE-PROTEIN KINASE 31"/>
    <property type="match status" value="1"/>
</dbReference>
<keyword evidence="12" id="KW-1133">Transmembrane helix</keyword>
<evidence type="ECO:0000256" key="8">
    <source>
        <dbReference type="ARBA" id="ARBA00022723"/>
    </source>
</evidence>
<dbReference type="FunFam" id="2.40.50.90:FF:000035">
    <property type="entry name" value="Probable endonuclease LCL3"/>
    <property type="match status" value="1"/>
</dbReference>
<sequence length="239" mass="27311">MGIFTKDEGENGNKTAARELLPPALPEVLLLTAGTTTSLFVGYQLFRRFLRIRTYLDLTSSIIEKQRPLYGRVTRVGDGDNFRFYHTPGGALLGWGWLREVPTGRKLKDETLMIRLCGVDAPERAHWGNPAQPHSEESLQWLRQYVMGRNVTITPYLIDQYKRVVARAQVWKWTGRKDVSAEMLRGGYGMVYEGMIGAEFGDNESWYRRLEAKAKKSKKGIWGLSNLVTPGEYKKEHRA</sequence>
<evidence type="ECO:0000256" key="4">
    <source>
        <dbReference type="ARBA" id="ARBA00013404"/>
    </source>
</evidence>
<gene>
    <name evidence="16" type="ORF">CANTADRAFT_91300</name>
</gene>
<keyword evidence="9" id="KW-0255">Endonuclease</keyword>
<dbReference type="PANTHER" id="PTHR12302">
    <property type="entry name" value="EBNA2 BINDING PROTEIN P100"/>
    <property type="match status" value="1"/>
</dbReference>
<feature type="domain" description="TNase-like" evidence="15">
    <location>
        <begin position="67"/>
        <end position="224"/>
    </location>
</feature>
<dbReference type="EMBL" id="KV453914">
    <property type="protein sequence ID" value="ODV77844.1"/>
    <property type="molecule type" value="Genomic_DNA"/>
</dbReference>
<keyword evidence="8" id="KW-0479">Metal-binding</keyword>
<evidence type="ECO:0000256" key="11">
    <source>
        <dbReference type="ARBA" id="ARBA00022837"/>
    </source>
</evidence>
<dbReference type="Proteomes" id="UP000094285">
    <property type="component" value="Unassembled WGS sequence"/>
</dbReference>
<reference evidence="17" key="1">
    <citation type="submission" date="2016-05" db="EMBL/GenBank/DDBJ databases">
        <title>Comparative genomics of biotechnologically important yeasts.</title>
        <authorList>
            <consortium name="DOE Joint Genome Institute"/>
            <person name="Riley R."/>
            <person name="Haridas S."/>
            <person name="Wolfe K.H."/>
            <person name="Lopes M.R."/>
            <person name="Hittinger C.T."/>
            <person name="Goker M."/>
            <person name="Salamov A."/>
            <person name="Wisecaver J."/>
            <person name="Long T.M."/>
            <person name="Aerts A.L."/>
            <person name="Barry K."/>
            <person name="Choi C."/>
            <person name="Clum A."/>
            <person name="Coughlan A.Y."/>
            <person name="Deshpande S."/>
            <person name="Douglass A.P."/>
            <person name="Hanson S.J."/>
            <person name="Klenk H.-P."/>
            <person name="Labutti K."/>
            <person name="Lapidus A."/>
            <person name="Lindquist E."/>
            <person name="Lipzen A."/>
            <person name="Meier-Kolthoff J.P."/>
            <person name="Ohm R.A."/>
            <person name="Otillar R.P."/>
            <person name="Pangilinan J."/>
            <person name="Peng Y."/>
            <person name="Rokas A."/>
            <person name="Rosa C.A."/>
            <person name="Scheuner C."/>
            <person name="Sibirny A.A."/>
            <person name="Slot J.C."/>
            <person name="Stielow J.B."/>
            <person name="Sun H."/>
            <person name="Kurtzman C.P."/>
            <person name="Blackwell M."/>
            <person name="Grigoriev I.V."/>
            <person name="Jeffries T.W."/>
        </authorList>
    </citation>
    <scope>NUCLEOTIDE SEQUENCE [LARGE SCALE GENOMIC DNA]</scope>
    <source>
        <strain evidence="17">NRRL Y-17324</strain>
    </source>
</reference>
<dbReference type="GO" id="GO:0004519">
    <property type="term" value="F:endonuclease activity"/>
    <property type="evidence" value="ECO:0007669"/>
    <property type="project" value="UniProtKB-KW"/>
</dbReference>
<dbReference type="OrthoDB" id="430293at2759"/>
<dbReference type="InterPro" id="IPR016071">
    <property type="entry name" value="Staphylococal_nuclease_OB-fold"/>
</dbReference>
<dbReference type="PROSITE" id="PS50830">
    <property type="entry name" value="TNASE_3"/>
    <property type="match status" value="1"/>
</dbReference>
<evidence type="ECO:0000256" key="10">
    <source>
        <dbReference type="ARBA" id="ARBA00022801"/>
    </source>
</evidence>
<organism evidence="16 17">
    <name type="scientific">Suhomyces tanzawaensis NRRL Y-17324</name>
    <dbReference type="NCBI Taxonomy" id="984487"/>
    <lineage>
        <taxon>Eukaryota</taxon>
        <taxon>Fungi</taxon>
        <taxon>Dikarya</taxon>
        <taxon>Ascomycota</taxon>
        <taxon>Saccharomycotina</taxon>
        <taxon>Pichiomycetes</taxon>
        <taxon>Debaryomycetaceae</taxon>
        <taxon>Suhomyces</taxon>
    </lineage>
</organism>
<keyword evidence="11" id="KW-0106">Calcium</keyword>
<dbReference type="GO" id="GO:0005739">
    <property type="term" value="C:mitochondrion"/>
    <property type="evidence" value="ECO:0007669"/>
    <property type="project" value="UniProtKB-SubCell"/>
</dbReference>
<evidence type="ECO:0000256" key="3">
    <source>
        <dbReference type="ARBA" id="ARBA00005435"/>
    </source>
</evidence>
<protein>
    <recommendedName>
        <fullName evidence="4">Probable endonuclease LCL3</fullName>
    </recommendedName>
    <alternativeName>
        <fullName evidence="5">Probable endonuclease lcl3</fullName>
    </alternativeName>
</protein>
<dbReference type="GeneID" id="30985937"/>
<dbReference type="Gene3D" id="2.40.50.90">
    <property type="match status" value="1"/>
</dbReference>
<keyword evidence="14" id="KW-0472">Membrane</keyword>
<proteinExistence type="inferred from homology"/>
<keyword evidence="13" id="KW-0496">Mitochondrion</keyword>
<evidence type="ECO:0000256" key="1">
    <source>
        <dbReference type="ARBA" id="ARBA00004167"/>
    </source>
</evidence>
<comment type="similarity">
    <text evidence="3">Belongs to the LCL3 family.</text>
</comment>
<dbReference type="SUPFAM" id="SSF50199">
    <property type="entry name" value="Staphylococcal nuclease"/>
    <property type="match status" value="1"/>
</dbReference>
<keyword evidence="6" id="KW-0812">Transmembrane</keyword>
<evidence type="ECO:0000256" key="6">
    <source>
        <dbReference type="ARBA" id="ARBA00022692"/>
    </source>
</evidence>
<evidence type="ECO:0000313" key="16">
    <source>
        <dbReference type="EMBL" id="ODV77844.1"/>
    </source>
</evidence>